<proteinExistence type="predicted"/>
<keyword evidence="2" id="KW-1185">Reference proteome</keyword>
<evidence type="ECO:0000313" key="2">
    <source>
        <dbReference type="Proteomes" id="UP000051139"/>
    </source>
</evidence>
<sequence length="54" mass="6352">MTQKDQNPEWMLILLITYKNKSKQKSIRKNANAFDKTDNININVLRIVKLYGLS</sequence>
<comment type="caution">
    <text evidence="1">The sequence shown here is derived from an EMBL/GenBank/DDBJ whole genome shotgun (WGS) entry which is preliminary data.</text>
</comment>
<dbReference type="AlphaFoldDB" id="A0A0R2L1X5"/>
<evidence type="ECO:0000313" key="1">
    <source>
        <dbReference type="EMBL" id="KRN95678.1"/>
    </source>
</evidence>
<name>A0A0R2L1X5_9LACO</name>
<accession>A0A0R2L1X5</accession>
<dbReference type="EMBL" id="JQCB01000007">
    <property type="protein sequence ID" value="KRN95678.1"/>
    <property type="molecule type" value="Genomic_DNA"/>
</dbReference>
<dbReference type="Proteomes" id="UP000051139">
    <property type="component" value="Unassembled WGS sequence"/>
</dbReference>
<protein>
    <submittedName>
        <fullName evidence="1">Uncharacterized protein</fullName>
    </submittedName>
</protein>
<gene>
    <name evidence="1" type="ORF">IV55_GL001779</name>
</gene>
<reference evidence="1 2" key="1">
    <citation type="journal article" date="2015" name="Genome Announc.">
        <title>Expanding the biotechnology potential of lactobacilli through comparative genomics of 213 strains and associated genera.</title>
        <authorList>
            <person name="Sun Z."/>
            <person name="Harris H.M."/>
            <person name="McCann A."/>
            <person name="Guo C."/>
            <person name="Argimon S."/>
            <person name="Zhang W."/>
            <person name="Yang X."/>
            <person name="Jeffery I.B."/>
            <person name="Cooney J.C."/>
            <person name="Kagawa T.F."/>
            <person name="Liu W."/>
            <person name="Song Y."/>
            <person name="Salvetti E."/>
            <person name="Wrobel A."/>
            <person name="Rasinkangas P."/>
            <person name="Parkhill J."/>
            <person name="Rea M.C."/>
            <person name="O'Sullivan O."/>
            <person name="Ritari J."/>
            <person name="Douillard F.P."/>
            <person name="Paul Ross R."/>
            <person name="Yang R."/>
            <person name="Briner A.E."/>
            <person name="Felis G.E."/>
            <person name="de Vos W.M."/>
            <person name="Barrangou R."/>
            <person name="Klaenhammer T.R."/>
            <person name="Caufield P.W."/>
            <person name="Cui Y."/>
            <person name="Zhang H."/>
            <person name="O'Toole P.W."/>
        </authorList>
    </citation>
    <scope>NUCLEOTIDE SEQUENCE [LARGE SCALE GENOMIC DNA]</scope>
    <source>
        <strain evidence="1 2">DSM 22696</strain>
    </source>
</reference>
<organism evidence="1 2">
    <name type="scientific">Furfurilactobacillus siliginis</name>
    <dbReference type="NCBI Taxonomy" id="348151"/>
    <lineage>
        <taxon>Bacteria</taxon>
        <taxon>Bacillati</taxon>
        <taxon>Bacillota</taxon>
        <taxon>Bacilli</taxon>
        <taxon>Lactobacillales</taxon>
        <taxon>Lactobacillaceae</taxon>
        <taxon>Furfurilactobacillus</taxon>
    </lineage>
</organism>